<gene>
    <name evidence="11" type="ORF">TRIATDRAFT_318671</name>
</gene>
<dbReference type="KEGG" id="tatv:25783377"/>
<evidence type="ECO:0000313" key="12">
    <source>
        <dbReference type="Proteomes" id="UP000005426"/>
    </source>
</evidence>
<dbReference type="InterPro" id="IPR036236">
    <property type="entry name" value="Znf_C2H2_sf"/>
</dbReference>
<dbReference type="GO" id="GO:0000978">
    <property type="term" value="F:RNA polymerase II cis-regulatory region sequence-specific DNA binding"/>
    <property type="evidence" value="ECO:0007669"/>
    <property type="project" value="TreeGrafter"/>
</dbReference>
<proteinExistence type="predicted"/>
<comment type="caution">
    <text evidence="11">The sequence shown here is derived from an EMBL/GenBank/DDBJ whole genome shotgun (WGS) entry which is preliminary data.</text>
</comment>
<evidence type="ECO:0000256" key="7">
    <source>
        <dbReference type="ARBA" id="ARBA00023242"/>
    </source>
</evidence>
<dbReference type="eggNOG" id="ENOG502S2SN">
    <property type="taxonomic scope" value="Eukaryota"/>
</dbReference>
<feature type="domain" description="C2H2-type" evidence="10">
    <location>
        <begin position="592"/>
        <end position="622"/>
    </location>
</feature>
<dbReference type="InterPro" id="IPR013087">
    <property type="entry name" value="Znf_C2H2_type"/>
</dbReference>
<keyword evidence="2" id="KW-0479">Metal-binding</keyword>
<comment type="subcellular location">
    <subcellularLocation>
        <location evidence="1">Nucleus</location>
    </subcellularLocation>
</comment>
<dbReference type="OMA" id="FKGRPCE"/>
<evidence type="ECO:0000313" key="11">
    <source>
        <dbReference type="EMBL" id="EHK45134.1"/>
    </source>
</evidence>
<dbReference type="SMART" id="SM00355">
    <property type="entry name" value="ZnF_C2H2"/>
    <property type="match status" value="6"/>
</dbReference>
<dbReference type="GeneID" id="25783377"/>
<feature type="domain" description="C2H2-type" evidence="10">
    <location>
        <begin position="566"/>
        <end position="593"/>
    </location>
</feature>
<evidence type="ECO:0000256" key="9">
    <source>
        <dbReference type="SAM" id="MobiDB-lite"/>
    </source>
</evidence>
<feature type="compositionally biased region" description="Low complexity" evidence="9">
    <location>
        <begin position="361"/>
        <end position="376"/>
    </location>
</feature>
<sequence>MIPSRGENPLVSYSDTMFYAFYSGSDDPWVPAGVIQPAQALTPSRSSAYAYNPGLRGFQDFRGPPVPSDCETALDSGYGGSRTIYSANESGTSVNEGDGYTEGGFHDIQATDQPIDIGSLNLSPAAAASAKLLHCDACGANVKTKSELKKHDHRHNRPYKCDYKDCTKAIRGFSTTNDLTRHKRTVHREHDSNAPTFICRHYPCTTKKEKLWPRADNFRSHLYRSHSITIKADDDLREYRYYSIQTRPHEIRDGRTTAGIRSESRSALPSHATLYTSRHSDGFQGKEIGWPTTDSLQDFSARIHGINENDFGQHRDQPDEAELHALRGVGSSVADVDPESRPTQVQDSPDLRSSQLPTGALSQLQKESSKQSHLLLTRSGCDSQSAPSNTLDGLKLPSALGPQSLVSDVVAGTPVREDSLEESMAALPDDEPAQESFGQDEGNPVEGEDEVLDHHDPLAIETMSLVSSNQVKDSAPQSGIPELQETDNGLENDFRASTKELAKSFDTAKRLKSILSDKDGLDKVLSLLKNIPRGLLEKALNHEEPQPQQNESVAPNDQTGSPKMQVRCTKCHKPFSRACELRKHMKRHEKPYGCTYKTCHKMFGSKNDWKRHESSQHFQMESWNCDEPRCDKVLPRRELFKTHLQQDHQETDSQTIENKLESCRLGRHCDPRFWCGFCDQFIEIKEKVVNSWTKRCDHIDNHLFGKDGLAKKTMADWCYLEDKLAEGDSESSKKPKAAATLSRSVKKRKATDDLDVRSTKRSNVLWICCACNHSENYHVSSQCMNCCHKLCSHCKMEQLPDFEHEADLMSQEVEERVD</sequence>
<dbReference type="PANTHER" id="PTHR24404:SF106">
    <property type="entry name" value="C2H2-TYPE DOMAIN-CONTAINING PROTEIN"/>
    <property type="match status" value="1"/>
</dbReference>
<evidence type="ECO:0000259" key="10">
    <source>
        <dbReference type="PROSITE" id="PS50157"/>
    </source>
</evidence>
<feature type="region of interest" description="Disordered" evidence="9">
    <location>
        <begin position="543"/>
        <end position="565"/>
    </location>
</feature>
<feature type="compositionally biased region" description="Polar residues" evidence="9">
    <location>
        <begin position="380"/>
        <end position="391"/>
    </location>
</feature>
<dbReference type="SUPFAM" id="SSF57667">
    <property type="entry name" value="beta-beta-alpha zinc fingers"/>
    <property type="match status" value="1"/>
</dbReference>
<evidence type="ECO:0000256" key="8">
    <source>
        <dbReference type="PROSITE-ProRule" id="PRU00042"/>
    </source>
</evidence>
<feature type="compositionally biased region" description="Polar residues" evidence="9">
    <location>
        <begin position="468"/>
        <end position="477"/>
    </location>
</feature>
<evidence type="ECO:0000256" key="1">
    <source>
        <dbReference type="ARBA" id="ARBA00004123"/>
    </source>
</evidence>
<evidence type="ECO:0000256" key="4">
    <source>
        <dbReference type="ARBA" id="ARBA00022771"/>
    </source>
</evidence>
<reference evidence="11 12" key="1">
    <citation type="journal article" date="2011" name="Genome Biol.">
        <title>Comparative genome sequence analysis underscores mycoparasitism as the ancestral life style of Trichoderma.</title>
        <authorList>
            <person name="Kubicek C.P."/>
            <person name="Herrera-Estrella A."/>
            <person name="Seidl-Seiboth V."/>
            <person name="Martinez D.A."/>
            <person name="Druzhinina I.S."/>
            <person name="Thon M."/>
            <person name="Zeilinger S."/>
            <person name="Casas-Flores S."/>
            <person name="Horwitz B.A."/>
            <person name="Mukherjee P.K."/>
            <person name="Mukherjee M."/>
            <person name="Kredics L."/>
            <person name="Alcaraz L.D."/>
            <person name="Aerts A."/>
            <person name="Antal Z."/>
            <person name="Atanasova L."/>
            <person name="Cervantes-Badillo M.G."/>
            <person name="Challacombe J."/>
            <person name="Chertkov O."/>
            <person name="McCluskey K."/>
            <person name="Coulpier F."/>
            <person name="Deshpande N."/>
            <person name="von Doehren H."/>
            <person name="Ebbole D.J."/>
            <person name="Esquivel-Naranjo E.U."/>
            <person name="Fekete E."/>
            <person name="Flipphi M."/>
            <person name="Glaser F."/>
            <person name="Gomez-Rodriguez E.Y."/>
            <person name="Gruber S."/>
            <person name="Han C."/>
            <person name="Henrissat B."/>
            <person name="Hermosa R."/>
            <person name="Hernandez-Onate M."/>
            <person name="Karaffa L."/>
            <person name="Kosti I."/>
            <person name="Le Crom S."/>
            <person name="Lindquist E."/>
            <person name="Lucas S."/>
            <person name="Luebeck M."/>
            <person name="Luebeck P.S."/>
            <person name="Margeot A."/>
            <person name="Metz B."/>
            <person name="Misra M."/>
            <person name="Nevalainen H."/>
            <person name="Omann M."/>
            <person name="Packer N."/>
            <person name="Perrone G."/>
            <person name="Uresti-Rivera E.E."/>
            <person name="Salamov A."/>
            <person name="Schmoll M."/>
            <person name="Seiboth B."/>
            <person name="Shapiro H."/>
            <person name="Sukno S."/>
            <person name="Tamayo-Ramos J.A."/>
            <person name="Tisch D."/>
            <person name="Wiest A."/>
            <person name="Wilkinson H.H."/>
            <person name="Zhang M."/>
            <person name="Coutinho P.M."/>
            <person name="Kenerley C.M."/>
            <person name="Monte E."/>
            <person name="Baker S.E."/>
            <person name="Grigoriev I.V."/>
        </authorList>
    </citation>
    <scope>NUCLEOTIDE SEQUENCE [LARGE SCALE GENOMIC DNA]</scope>
    <source>
        <strain evidence="12">ATCC 20476 / IMI 206040</strain>
    </source>
</reference>
<evidence type="ECO:0000256" key="6">
    <source>
        <dbReference type="ARBA" id="ARBA00023125"/>
    </source>
</evidence>
<keyword evidence="3" id="KW-0677">Repeat</keyword>
<dbReference type="PROSITE" id="PS50157">
    <property type="entry name" value="ZINC_FINGER_C2H2_2"/>
    <property type="match status" value="3"/>
</dbReference>
<organism evidence="11 12">
    <name type="scientific">Hypocrea atroviridis (strain ATCC 20476 / IMI 206040)</name>
    <name type="common">Trichoderma atroviride</name>
    <dbReference type="NCBI Taxonomy" id="452589"/>
    <lineage>
        <taxon>Eukaryota</taxon>
        <taxon>Fungi</taxon>
        <taxon>Dikarya</taxon>
        <taxon>Ascomycota</taxon>
        <taxon>Pezizomycotina</taxon>
        <taxon>Sordariomycetes</taxon>
        <taxon>Hypocreomycetidae</taxon>
        <taxon>Hypocreales</taxon>
        <taxon>Hypocreaceae</taxon>
        <taxon>Trichoderma</taxon>
    </lineage>
</organism>
<feature type="region of interest" description="Disordered" evidence="9">
    <location>
        <begin position="333"/>
        <end position="395"/>
    </location>
</feature>
<keyword evidence="5" id="KW-0862">Zinc</keyword>
<keyword evidence="12" id="KW-1185">Reference proteome</keyword>
<feature type="region of interest" description="Disordered" evidence="9">
    <location>
        <begin position="468"/>
        <end position="490"/>
    </location>
</feature>
<evidence type="ECO:0000256" key="5">
    <source>
        <dbReference type="ARBA" id="ARBA00022833"/>
    </source>
</evidence>
<name>G9NVW6_HYPAI</name>
<dbReference type="AlphaFoldDB" id="G9NVW6"/>
<dbReference type="InterPro" id="IPR050589">
    <property type="entry name" value="Ikaros_C2H2-ZF"/>
</dbReference>
<feature type="compositionally biased region" description="Polar residues" evidence="9">
    <location>
        <begin position="341"/>
        <end position="357"/>
    </location>
</feature>
<dbReference type="Gene3D" id="3.30.160.60">
    <property type="entry name" value="Classic Zinc Finger"/>
    <property type="match status" value="2"/>
</dbReference>
<protein>
    <recommendedName>
        <fullName evidence="10">C2H2-type domain-containing protein</fullName>
    </recommendedName>
</protein>
<evidence type="ECO:0000256" key="2">
    <source>
        <dbReference type="ARBA" id="ARBA00022723"/>
    </source>
</evidence>
<dbReference type="OrthoDB" id="6077919at2759"/>
<dbReference type="PROSITE" id="PS00028">
    <property type="entry name" value="ZINC_FINGER_C2H2_1"/>
    <property type="match status" value="4"/>
</dbReference>
<evidence type="ECO:0000256" key="3">
    <source>
        <dbReference type="ARBA" id="ARBA00022737"/>
    </source>
</evidence>
<feature type="domain" description="C2H2-type" evidence="10">
    <location>
        <begin position="133"/>
        <end position="160"/>
    </location>
</feature>
<dbReference type="STRING" id="452589.G9NVW6"/>
<feature type="region of interest" description="Disordered" evidence="9">
    <location>
        <begin position="429"/>
        <end position="449"/>
    </location>
</feature>
<dbReference type="GO" id="GO:0006357">
    <property type="term" value="P:regulation of transcription by RNA polymerase II"/>
    <property type="evidence" value="ECO:0007669"/>
    <property type="project" value="TreeGrafter"/>
</dbReference>
<dbReference type="Proteomes" id="UP000005426">
    <property type="component" value="Unassembled WGS sequence"/>
</dbReference>
<feature type="compositionally biased region" description="Polar residues" evidence="9">
    <location>
        <begin position="546"/>
        <end position="562"/>
    </location>
</feature>
<dbReference type="GO" id="GO:0005634">
    <property type="term" value="C:nucleus"/>
    <property type="evidence" value="ECO:0007669"/>
    <property type="project" value="UniProtKB-SubCell"/>
</dbReference>
<dbReference type="GO" id="GO:0008270">
    <property type="term" value="F:zinc ion binding"/>
    <property type="evidence" value="ECO:0007669"/>
    <property type="project" value="UniProtKB-KW"/>
</dbReference>
<dbReference type="EMBL" id="ABDG02000024">
    <property type="protein sequence ID" value="EHK45134.1"/>
    <property type="molecule type" value="Genomic_DNA"/>
</dbReference>
<keyword evidence="7" id="KW-0539">Nucleus</keyword>
<keyword evidence="6" id="KW-0238">DNA-binding</keyword>
<dbReference type="GO" id="GO:0003700">
    <property type="term" value="F:DNA-binding transcription factor activity"/>
    <property type="evidence" value="ECO:0007669"/>
    <property type="project" value="TreeGrafter"/>
</dbReference>
<accession>G9NVW6</accession>
<keyword evidence="4 8" id="KW-0863">Zinc-finger</keyword>
<dbReference type="HOGENOM" id="CLU_015024_0_0_1"/>
<dbReference type="PANTHER" id="PTHR24404">
    <property type="entry name" value="ZINC FINGER PROTEIN"/>
    <property type="match status" value="1"/>
</dbReference>